<dbReference type="GO" id="GO:0046872">
    <property type="term" value="F:metal ion binding"/>
    <property type="evidence" value="ECO:0007669"/>
    <property type="project" value="UniProtKB-KW"/>
</dbReference>
<keyword evidence="3" id="KW-0645">Protease</keyword>
<dbReference type="CDD" id="cd14844">
    <property type="entry name" value="Zn-DD-carboxypeptidase_like"/>
    <property type="match status" value="1"/>
</dbReference>
<dbReference type="EMBL" id="JAEQNC010000014">
    <property type="protein sequence ID" value="MBL0374608.1"/>
    <property type="molecule type" value="Genomic_DNA"/>
</dbReference>
<evidence type="ECO:0000256" key="6">
    <source>
        <dbReference type="ARBA" id="ARBA00022801"/>
    </source>
</evidence>
<keyword evidence="14" id="KW-1185">Reference proteome</keyword>
<dbReference type="InterPro" id="IPR009045">
    <property type="entry name" value="Zn_M74/Hedgehog-like"/>
</dbReference>
<evidence type="ECO:0000256" key="12">
    <source>
        <dbReference type="SAM" id="SignalP"/>
    </source>
</evidence>
<keyword evidence="6" id="KW-0378">Hydrolase</keyword>
<evidence type="ECO:0000256" key="10">
    <source>
        <dbReference type="ARBA" id="ARBA00093448"/>
    </source>
</evidence>
<proteinExistence type="inferred from homology"/>
<evidence type="ECO:0000256" key="7">
    <source>
        <dbReference type="ARBA" id="ARBA00022833"/>
    </source>
</evidence>
<comment type="pathway">
    <text evidence="2">Cell wall biogenesis; cell wall polysaccharide biosynthesis.</text>
</comment>
<keyword evidence="4" id="KW-0479">Metal-binding</keyword>
<keyword evidence="5 12" id="KW-0732">Signal</keyword>
<dbReference type="PANTHER" id="PTHR37425:SF1">
    <property type="entry name" value="OUTER MEMBRANE PROTEIN"/>
    <property type="match status" value="1"/>
</dbReference>
<evidence type="ECO:0000256" key="8">
    <source>
        <dbReference type="ARBA" id="ARBA00023049"/>
    </source>
</evidence>
<comment type="similarity">
    <text evidence="10">Belongs to the peptidase M15 family.</text>
</comment>
<comment type="caution">
    <text evidence="13">The sequence shown here is derived from an EMBL/GenBank/DDBJ whole genome shotgun (WGS) entry which is preliminary data.</text>
</comment>
<gene>
    <name evidence="13" type="ORF">JJB09_21585</name>
</gene>
<dbReference type="Proteomes" id="UP000633219">
    <property type="component" value="Unassembled WGS sequence"/>
</dbReference>
<dbReference type="GO" id="GO:0008237">
    <property type="term" value="F:metallopeptidase activity"/>
    <property type="evidence" value="ECO:0007669"/>
    <property type="project" value="UniProtKB-KW"/>
</dbReference>
<sequence length="598" mass="64371">MRKSGAGIKLAIPTFALAATLLTSGVAEAGQTRALKIYHVHSHEKATIVFKRNGRYDAAGLKKLNVILQDWRRKEPTRMDPRLFDLIWEVYQKSGSRDYIHVIGGYRAPETNAMLRSRSKGVAEKSQHVLGKAMDFYIPDVSLRKVREIGVKFQVGGVGFYPTSGSPFVHMDVGGVRAWPRLPRRELARLFPDGKTLHRPAEGGQMPGYAAAVADYKRRVDSDSIMIAGVPSKNSDSDNGRRKSLLAALFSSGDEDEGEIVEAQTQMAAAKPDRRAKAVEEQPILTAAADDQTQINAPVPKVRPAFSGDDQQTFETALLSPKKDAAAEAINAALVPQPGDAAANAQEQSAEFTNLAQYRIPVPQLLGARKRPGDSEGDLMTASLDPNSVAALAAVPVPGARPEVKVADAEDVVVPAGNLKPEEIAALAAETGDSHDDGSTDEDEVAGILDSLDNADAKDDQSKLAEMASLDISKDTATRSFELPAGTVVGDTRPVVEKAVKGGRPKKGDTHTASIDDSIRTEPKLTKNLIAQWAITKGRVEELSKPVKAPRFVSRTMRVQPTEVYSDGFTPNKVKVDPARFSGAAVNFLAVKKFAQSN</sequence>
<dbReference type="RefSeq" id="WP_201663153.1">
    <property type="nucleotide sequence ID" value="NZ_JAEQNC010000014.1"/>
</dbReference>
<feature type="signal peptide" evidence="12">
    <location>
        <begin position="1"/>
        <end position="18"/>
    </location>
</feature>
<keyword evidence="7" id="KW-0862">Zinc</keyword>
<keyword evidence="9" id="KW-0961">Cell wall biogenesis/degradation</keyword>
<dbReference type="Gene3D" id="3.30.1380.10">
    <property type="match status" value="1"/>
</dbReference>
<keyword evidence="8" id="KW-0482">Metalloprotease</keyword>
<dbReference type="Pfam" id="PF05951">
    <property type="entry name" value="Peptidase_M15_2"/>
    <property type="match status" value="1"/>
</dbReference>
<evidence type="ECO:0000256" key="9">
    <source>
        <dbReference type="ARBA" id="ARBA00023316"/>
    </source>
</evidence>
<accession>A0A936YQ13</accession>
<evidence type="ECO:0000256" key="2">
    <source>
        <dbReference type="ARBA" id="ARBA00004776"/>
    </source>
</evidence>
<evidence type="ECO:0000256" key="11">
    <source>
        <dbReference type="ARBA" id="ARBA00093666"/>
    </source>
</evidence>
<dbReference type="SUPFAM" id="SSF55166">
    <property type="entry name" value="Hedgehog/DD-peptidase"/>
    <property type="match status" value="1"/>
</dbReference>
<dbReference type="GO" id="GO:0071555">
    <property type="term" value="P:cell wall organization"/>
    <property type="evidence" value="ECO:0007669"/>
    <property type="project" value="UniProtKB-KW"/>
</dbReference>
<evidence type="ECO:0000256" key="1">
    <source>
        <dbReference type="ARBA" id="ARBA00001947"/>
    </source>
</evidence>
<evidence type="ECO:0000256" key="5">
    <source>
        <dbReference type="ARBA" id="ARBA00022729"/>
    </source>
</evidence>
<protein>
    <recommendedName>
        <fullName evidence="11">Murein endopeptidase K</fullName>
    </recommendedName>
</protein>
<dbReference type="InterPro" id="IPR010275">
    <property type="entry name" value="MepK"/>
</dbReference>
<name>A0A936YQ13_9HYPH</name>
<dbReference type="AlphaFoldDB" id="A0A936YQ13"/>
<comment type="cofactor">
    <cofactor evidence="1">
        <name>Zn(2+)</name>
        <dbReference type="ChEBI" id="CHEBI:29105"/>
    </cofactor>
</comment>
<reference evidence="13" key="1">
    <citation type="submission" date="2021-01" db="EMBL/GenBank/DDBJ databases">
        <title>Rhizobium sp. strain KVB221 16S ribosomal RNA gene Genome sequencing and assembly.</title>
        <authorList>
            <person name="Kang M."/>
        </authorList>
    </citation>
    <scope>NUCLEOTIDE SEQUENCE</scope>
    <source>
        <strain evidence="13">KVB221</strain>
    </source>
</reference>
<evidence type="ECO:0000256" key="3">
    <source>
        <dbReference type="ARBA" id="ARBA00022670"/>
    </source>
</evidence>
<organism evidence="13 14">
    <name type="scientific">Rhizobium setariae</name>
    <dbReference type="NCBI Taxonomy" id="2801340"/>
    <lineage>
        <taxon>Bacteria</taxon>
        <taxon>Pseudomonadati</taxon>
        <taxon>Pseudomonadota</taxon>
        <taxon>Alphaproteobacteria</taxon>
        <taxon>Hyphomicrobiales</taxon>
        <taxon>Rhizobiaceae</taxon>
        <taxon>Rhizobium/Agrobacterium group</taxon>
        <taxon>Rhizobium</taxon>
    </lineage>
</organism>
<dbReference type="GO" id="GO:0006508">
    <property type="term" value="P:proteolysis"/>
    <property type="evidence" value="ECO:0007669"/>
    <property type="project" value="UniProtKB-KW"/>
</dbReference>
<evidence type="ECO:0000256" key="4">
    <source>
        <dbReference type="ARBA" id="ARBA00022723"/>
    </source>
</evidence>
<dbReference type="PANTHER" id="PTHR37425">
    <property type="match status" value="1"/>
</dbReference>
<evidence type="ECO:0000313" key="13">
    <source>
        <dbReference type="EMBL" id="MBL0374608.1"/>
    </source>
</evidence>
<feature type="chain" id="PRO_5037334748" description="Murein endopeptidase K" evidence="12">
    <location>
        <begin position="19"/>
        <end position="598"/>
    </location>
</feature>
<evidence type="ECO:0000313" key="14">
    <source>
        <dbReference type="Proteomes" id="UP000633219"/>
    </source>
</evidence>